<dbReference type="InterPro" id="IPR009056">
    <property type="entry name" value="Cyt_c-like_dom"/>
</dbReference>
<reference evidence="8" key="1">
    <citation type="submission" date="2016-11" db="EMBL/GenBank/DDBJ databases">
        <authorList>
            <person name="Varghese N."/>
            <person name="Submissions S."/>
        </authorList>
    </citation>
    <scope>NUCLEOTIDE SEQUENCE [LARGE SCALE GENOMIC DNA]</scope>
    <source>
        <strain evidence="8">DSM 22638</strain>
    </source>
</reference>
<evidence type="ECO:0000313" key="8">
    <source>
        <dbReference type="Proteomes" id="UP000184532"/>
    </source>
</evidence>
<dbReference type="InterPro" id="IPR013517">
    <property type="entry name" value="FG-GAP"/>
</dbReference>
<accession>A0A1M5ITN8</accession>
<proteinExistence type="predicted"/>
<dbReference type="PROSITE" id="PS51257">
    <property type="entry name" value="PROKAR_LIPOPROTEIN"/>
    <property type="match status" value="1"/>
</dbReference>
<dbReference type="Proteomes" id="UP000184532">
    <property type="component" value="Unassembled WGS sequence"/>
</dbReference>
<evidence type="ECO:0000256" key="3">
    <source>
        <dbReference type="ARBA" id="ARBA00022729"/>
    </source>
</evidence>
<evidence type="ECO:0000256" key="5">
    <source>
        <dbReference type="PROSITE-ProRule" id="PRU00433"/>
    </source>
</evidence>
<dbReference type="PANTHER" id="PTHR46580">
    <property type="entry name" value="SENSOR KINASE-RELATED"/>
    <property type="match status" value="1"/>
</dbReference>
<evidence type="ECO:0000259" key="6">
    <source>
        <dbReference type="PROSITE" id="PS51007"/>
    </source>
</evidence>
<dbReference type="AlphaFoldDB" id="A0A1M5ITN8"/>
<organism evidence="7 8">
    <name type="scientific">Flagellimonas flava</name>
    <dbReference type="NCBI Taxonomy" id="570519"/>
    <lineage>
        <taxon>Bacteria</taxon>
        <taxon>Pseudomonadati</taxon>
        <taxon>Bacteroidota</taxon>
        <taxon>Flavobacteriia</taxon>
        <taxon>Flavobacteriales</taxon>
        <taxon>Flavobacteriaceae</taxon>
        <taxon>Flagellimonas</taxon>
    </lineage>
</organism>
<evidence type="ECO:0000256" key="4">
    <source>
        <dbReference type="ARBA" id="ARBA00023004"/>
    </source>
</evidence>
<keyword evidence="3" id="KW-0732">Signal</keyword>
<evidence type="ECO:0000313" key="7">
    <source>
        <dbReference type="EMBL" id="SHG31677.1"/>
    </source>
</evidence>
<sequence>MPKDLKRPFFFAQFTLLLIVLTSCAPEQPKKEEVLFQQYCASCHIAPKIESLPKEIWRDAVLPDMASRMEIEEMYQDPNEVKPGFRPKIKLADWLSLQNYIVELAPERLESPPIPKQNSLGLFSPKTVSLDDQNGALITYLEWNTTHNCLFYGDISGRLAAYDYPSNTSKKTFQGHTPITWYNSRDLTQMVTEVGILDPSELEQGKMTVIQDVDTLTLSNPFHRPVHTLMEDLNGDGNLELVVSEFGNETGQLSLLTKAENGQYDKKTLLNLPGAIRTLAKDMDKDGRLDLVSIISQGNESVTIFYQTGDLDFRAEKVLEFSPVYGSSWFELVDYNGDGHDDIITVNGDNADKSYVHKPYHGMRIHLNDGNNSFSEAFFYPLYGATRLLAKDFDQDGDYDFGLISSFPDYEKHPELSFVYLENIDSNNFQFSTQTLENPNASRWFLMDAADIDGDGDEDLLLSAFTYVFTPVPEELSEQWSQGNVDLLVLENKLK</sequence>
<keyword evidence="1 5" id="KW-0349">Heme</keyword>
<dbReference type="SUPFAM" id="SSF46626">
    <property type="entry name" value="Cytochrome c"/>
    <property type="match status" value="1"/>
</dbReference>
<evidence type="ECO:0000256" key="1">
    <source>
        <dbReference type="ARBA" id="ARBA00022617"/>
    </source>
</evidence>
<keyword evidence="2 5" id="KW-0479">Metal-binding</keyword>
<dbReference type="InterPro" id="IPR036909">
    <property type="entry name" value="Cyt_c-like_dom_sf"/>
</dbReference>
<evidence type="ECO:0000256" key="2">
    <source>
        <dbReference type="ARBA" id="ARBA00022723"/>
    </source>
</evidence>
<dbReference type="GO" id="GO:0009055">
    <property type="term" value="F:electron transfer activity"/>
    <property type="evidence" value="ECO:0007669"/>
    <property type="project" value="InterPro"/>
</dbReference>
<dbReference type="Pfam" id="PF13517">
    <property type="entry name" value="FG-GAP_3"/>
    <property type="match status" value="1"/>
</dbReference>
<dbReference type="RefSeq" id="WP_073176752.1">
    <property type="nucleotide sequence ID" value="NZ_FQWL01000001.1"/>
</dbReference>
<dbReference type="PANTHER" id="PTHR46580:SF4">
    <property type="entry name" value="ATP_GTP-BINDING PROTEIN"/>
    <property type="match status" value="1"/>
</dbReference>
<dbReference type="EMBL" id="FQWL01000001">
    <property type="protein sequence ID" value="SHG31677.1"/>
    <property type="molecule type" value="Genomic_DNA"/>
</dbReference>
<feature type="domain" description="Cytochrome c" evidence="6">
    <location>
        <begin position="27"/>
        <end position="105"/>
    </location>
</feature>
<protein>
    <submittedName>
        <fullName evidence="7">Repeat domain-containing protein</fullName>
    </submittedName>
</protein>
<dbReference type="GO" id="GO:0020037">
    <property type="term" value="F:heme binding"/>
    <property type="evidence" value="ECO:0007669"/>
    <property type="project" value="InterPro"/>
</dbReference>
<dbReference type="PROSITE" id="PS51007">
    <property type="entry name" value="CYTC"/>
    <property type="match status" value="1"/>
</dbReference>
<name>A0A1M5ITN8_9FLAO</name>
<dbReference type="GO" id="GO:0046872">
    <property type="term" value="F:metal ion binding"/>
    <property type="evidence" value="ECO:0007669"/>
    <property type="project" value="UniProtKB-KW"/>
</dbReference>
<dbReference type="Gene3D" id="2.130.10.130">
    <property type="entry name" value="Integrin alpha, N-terminal"/>
    <property type="match status" value="1"/>
</dbReference>
<dbReference type="SUPFAM" id="SSF69318">
    <property type="entry name" value="Integrin alpha N-terminal domain"/>
    <property type="match status" value="1"/>
</dbReference>
<keyword evidence="8" id="KW-1185">Reference proteome</keyword>
<dbReference type="STRING" id="570519.SAMN04488116_0921"/>
<gene>
    <name evidence="7" type="ORF">SAMN04488116_0921</name>
</gene>
<keyword evidence="4 5" id="KW-0408">Iron</keyword>
<dbReference type="InterPro" id="IPR028994">
    <property type="entry name" value="Integrin_alpha_N"/>
</dbReference>